<evidence type="ECO:0000313" key="2">
    <source>
        <dbReference type="Proteomes" id="UP000750711"/>
    </source>
</evidence>
<organism evidence="1 2">
    <name type="scientific">Trichoglossum hirsutum</name>
    <dbReference type="NCBI Taxonomy" id="265104"/>
    <lineage>
        <taxon>Eukaryota</taxon>
        <taxon>Fungi</taxon>
        <taxon>Dikarya</taxon>
        <taxon>Ascomycota</taxon>
        <taxon>Pezizomycotina</taxon>
        <taxon>Geoglossomycetes</taxon>
        <taxon>Geoglossales</taxon>
        <taxon>Geoglossaceae</taxon>
        <taxon>Trichoglossum</taxon>
    </lineage>
</organism>
<reference evidence="1" key="1">
    <citation type="submission" date="2021-03" db="EMBL/GenBank/DDBJ databases">
        <title>Comparative genomics and phylogenomic investigation of the class Geoglossomycetes provide insights into ecological specialization and systematics.</title>
        <authorList>
            <person name="Melie T."/>
            <person name="Pirro S."/>
            <person name="Miller A.N."/>
            <person name="Quandt A."/>
        </authorList>
    </citation>
    <scope>NUCLEOTIDE SEQUENCE</scope>
    <source>
        <strain evidence="1">CAQ_001_2017</strain>
    </source>
</reference>
<sequence>LVKTHNVPTTRAVAYNVHSANPVAPICRPRDTTEQYIDHLLSVRAIYRSSIRLAVIKAEGTGAHAIVVANHPLSMWIRPFGLSNRNFLDMFNGASRALRERLELSEGPEIFGLPLKYDVRALELVGDNLFLQLPILERVAWAISHASGLSGEVMNIECRMKLVEQVVEMAPTLLRLMVGTVGMRRLVAVAYLYGIGVELWRSKTTST</sequence>
<comment type="caution">
    <text evidence="1">The sequence shown here is derived from an EMBL/GenBank/DDBJ whole genome shotgun (WGS) entry which is preliminary data.</text>
</comment>
<dbReference type="Proteomes" id="UP000750711">
    <property type="component" value="Unassembled WGS sequence"/>
</dbReference>
<keyword evidence="2" id="KW-1185">Reference proteome</keyword>
<protein>
    <submittedName>
        <fullName evidence="1">Uncharacterized protein</fullName>
    </submittedName>
</protein>
<gene>
    <name evidence="1" type="ORF">GP486_008272</name>
</gene>
<name>A0A9P8IBA8_9PEZI</name>
<proteinExistence type="predicted"/>
<evidence type="ECO:0000313" key="1">
    <source>
        <dbReference type="EMBL" id="KAH0547986.1"/>
    </source>
</evidence>
<feature type="non-terminal residue" evidence="1">
    <location>
        <position position="1"/>
    </location>
</feature>
<accession>A0A9P8IBA8</accession>
<dbReference type="AlphaFoldDB" id="A0A9P8IBA8"/>
<dbReference type="EMBL" id="JAGHQM010002996">
    <property type="protein sequence ID" value="KAH0547986.1"/>
    <property type="molecule type" value="Genomic_DNA"/>
</dbReference>